<feature type="domain" description="CSD" evidence="1">
    <location>
        <begin position="26"/>
        <end position="88"/>
    </location>
</feature>
<organism evidence="2 3">
    <name type="scientific">Lacipirellula parvula</name>
    <dbReference type="NCBI Taxonomy" id="2650471"/>
    <lineage>
        <taxon>Bacteria</taxon>
        <taxon>Pseudomonadati</taxon>
        <taxon>Planctomycetota</taxon>
        <taxon>Planctomycetia</taxon>
        <taxon>Pirellulales</taxon>
        <taxon>Lacipirellulaceae</taxon>
        <taxon>Lacipirellula</taxon>
    </lineage>
</organism>
<dbReference type="CDD" id="cd04458">
    <property type="entry name" value="CSP_CDS"/>
    <property type="match status" value="1"/>
</dbReference>
<dbReference type="AlphaFoldDB" id="A0A5K7XLJ0"/>
<dbReference type="Proteomes" id="UP000326837">
    <property type="component" value="Chromosome"/>
</dbReference>
<dbReference type="Gene3D" id="2.40.50.140">
    <property type="entry name" value="Nucleic acid-binding proteins"/>
    <property type="match status" value="1"/>
</dbReference>
<keyword evidence="3" id="KW-1185">Reference proteome</keyword>
<dbReference type="InterPro" id="IPR002059">
    <property type="entry name" value="CSP_DNA-bd"/>
</dbReference>
<gene>
    <name evidence="2" type="ORF">PLANPX_3411</name>
</gene>
<evidence type="ECO:0000313" key="2">
    <source>
        <dbReference type="EMBL" id="BBO33799.1"/>
    </source>
</evidence>
<protein>
    <submittedName>
        <fullName evidence="2">Cold shock protein of CSP family</fullName>
    </submittedName>
</protein>
<dbReference type="EMBL" id="AP021861">
    <property type="protein sequence ID" value="BBO33799.1"/>
    <property type="molecule type" value="Genomic_DNA"/>
</dbReference>
<dbReference type="SUPFAM" id="SSF50249">
    <property type="entry name" value="Nucleic acid-binding proteins"/>
    <property type="match status" value="1"/>
</dbReference>
<dbReference type="InterPro" id="IPR012340">
    <property type="entry name" value="NA-bd_OB-fold"/>
</dbReference>
<dbReference type="Pfam" id="PF00313">
    <property type="entry name" value="CSD"/>
    <property type="match status" value="1"/>
</dbReference>
<proteinExistence type="predicted"/>
<name>A0A5K7XLJ0_9BACT</name>
<dbReference type="InterPro" id="IPR011129">
    <property type="entry name" value="CSD"/>
</dbReference>
<dbReference type="SMART" id="SM00357">
    <property type="entry name" value="CSP"/>
    <property type="match status" value="1"/>
</dbReference>
<accession>A0A5K7XLJ0</accession>
<evidence type="ECO:0000259" key="1">
    <source>
        <dbReference type="PROSITE" id="PS51857"/>
    </source>
</evidence>
<evidence type="ECO:0000313" key="3">
    <source>
        <dbReference type="Proteomes" id="UP000326837"/>
    </source>
</evidence>
<dbReference type="PROSITE" id="PS51857">
    <property type="entry name" value="CSD_2"/>
    <property type="match status" value="1"/>
</dbReference>
<sequence length="89" mass="9652">MRCPSNCTVRGLRVSLRTACWRICDVSQGTIKKLTDKGFGFIQGDNGDIFFHSSAVEGAGFDSLYEGQAVQFNEGMGPKGKCAENVRVS</sequence>
<dbReference type="GO" id="GO:0005829">
    <property type="term" value="C:cytosol"/>
    <property type="evidence" value="ECO:0007669"/>
    <property type="project" value="UniProtKB-ARBA"/>
</dbReference>
<reference evidence="3" key="1">
    <citation type="submission" date="2019-10" db="EMBL/GenBank/DDBJ databases">
        <title>Lacipirellula parvula gen. nov., sp. nov., representing a lineage of planctomycetes widespread in freshwater anoxic habitats, and description of the family Lacipirellulaceae.</title>
        <authorList>
            <person name="Dedysh S.N."/>
            <person name="Kulichevskaya I.S."/>
            <person name="Beletsky A.V."/>
            <person name="Rakitin A.L."/>
            <person name="Mardanov A.V."/>
            <person name="Ivanova A.A."/>
            <person name="Saltykova V.X."/>
            <person name="Rijpstra W.I.C."/>
            <person name="Sinninghe Damste J.S."/>
            <person name="Ravin N.V."/>
        </authorList>
    </citation>
    <scope>NUCLEOTIDE SEQUENCE [LARGE SCALE GENOMIC DNA]</scope>
    <source>
        <strain evidence="3">PX69</strain>
    </source>
</reference>
<dbReference type="GO" id="GO:0003676">
    <property type="term" value="F:nucleic acid binding"/>
    <property type="evidence" value="ECO:0007669"/>
    <property type="project" value="InterPro"/>
</dbReference>
<dbReference type="KEGG" id="lpav:PLANPX_3411"/>